<evidence type="ECO:0000256" key="1">
    <source>
        <dbReference type="SAM" id="MobiDB-lite"/>
    </source>
</evidence>
<evidence type="ECO:0000313" key="3">
    <source>
        <dbReference type="EMBL" id="MFC5150834.1"/>
    </source>
</evidence>
<keyword evidence="4" id="KW-1185">Reference proteome</keyword>
<feature type="region of interest" description="Disordered" evidence="1">
    <location>
        <begin position="1"/>
        <end position="20"/>
    </location>
</feature>
<name>A0ABW0AEH9_9ACTN</name>
<comment type="caution">
    <text evidence="3">The sequence shown here is derived from an EMBL/GenBank/DDBJ whole genome shotgun (WGS) entry which is preliminary data.</text>
</comment>
<evidence type="ECO:0008006" key="5">
    <source>
        <dbReference type="Google" id="ProtNLM"/>
    </source>
</evidence>
<reference evidence="4" key="1">
    <citation type="journal article" date="2019" name="Int. J. Syst. Evol. Microbiol.">
        <title>The Global Catalogue of Microorganisms (GCM) 10K type strain sequencing project: providing services to taxonomists for standard genome sequencing and annotation.</title>
        <authorList>
            <consortium name="The Broad Institute Genomics Platform"/>
            <consortium name="The Broad Institute Genome Sequencing Center for Infectious Disease"/>
            <person name="Wu L."/>
            <person name="Ma J."/>
        </authorList>
    </citation>
    <scope>NUCLEOTIDE SEQUENCE [LARGE SCALE GENOMIC DNA]</scope>
    <source>
        <strain evidence="4">PCU 266</strain>
    </source>
</reference>
<feature type="transmembrane region" description="Helical" evidence="2">
    <location>
        <begin position="69"/>
        <end position="86"/>
    </location>
</feature>
<evidence type="ECO:0000313" key="4">
    <source>
        <dbReference type="Proteomes" id="UP001596160"/>
    </source>
</evidence>
<evidence type="ECO:0000256" key="2">
    <source>
        <dbReference type="SAM" id="Phobius"/>
    </source>
</evidence>
<feature type="compositionally biased region" description="Low complexity" evidence="1">
    <location>
        <begin position="1"/>
        <end position="10"/>
    </location>
</feature>
<organism evidence="3 4">
    <name type="scientific">Streptomyces amakusaensis</name>
    <dbReference type="NCBI Taxonomy" id="67271"/>
    <lineage>
        <taxon>Bacteria</taxon>
        <taxon>Bacillati</taxon>
        <taxon>Actinomycetota</taxon>
        <taxon>Actinomycetes</taxon>
        <taxon>Kitasatosporales</taxon>
        <taxon>Streptomycetaceae</taxon>
        <taxon>Streptomyces</taxon>
    </lineage>
</organism>
<dbReference type="RefSeq" id="WP_344473289.1">
    <property type="nucleotide sequence ID" value="NZ_BAAASB010000003.1"/>
</dbReference>
<gene>
    <name evidence="3" type="ORF">ACFPRH_03695</name>
</gene>
<keyword evidence="2" id="KW-0812">Transmembrane</keyword>
<dbReference type="EMBL" id="JBHSKP010000002">
    <property type="protein sequence ID" value="MFC5150834.1"/>
    <property type="molecule type" value="Genomic_DNA"/>
</dbReference>
<dbReference type="Proteomes" id="UP001596160">
    <property type="component" value="Unassembled WGS sequence"/>
</dbReference>
<proteinExistence type="predicted"/>
<keyword evidence="2" id="KW-1133">Transmembrane helix</keyword>
<protein>
    <recommendedName>
        <fullName evidence="5">Integral membrane protein</fullName>
    </recommendedName>
</protein>
<feature type="transmembrane region" description="Helical" evidence="2">
    <location>
        <begin position="40"/>
        <end position="57"/>
    </location>
</feature>
<accession>A0ABW0AEH9</accession>
<keyword evidence="2" id="KW-0472">Membrane</keyword>
<sequence length="193" mass="20809">MESESESAGMSGRGSRSGGAAAADEEHAVLAEDRSWVGDLWAACFCSLSLIVLLHLVDLAAGTVELGRTLLWAVLAVLLFAVLYPPRVTAGHHWFCVRGLLGERRVSTDLLTQVARRGGVAQRIVLKDVRGRRVEVDPVTLAANPLLWLELERGARKARERGLLRDGSGVLRSLSDRIESDAARGVFEASGLT</sequence>